<dbReference type="Pfam" id="PF01458">
    <property type="entry name" value="SUFBD_core"/>
    <property type="match status" value="1"/>
</dbReference>
<dbReference type="PANTHER" id="PTHR43575">
    <property type="entry name" value="PROTEIN ABCI7, CHLOROPLASTIC"/>
    <property type="match status" value="1"/>
</dbReference>
<evidence type="ECO:0000313" key="2">
    <source>
        <dbReference type="EMBL" id="CAB4626919.1"/>
    </source>
</evidence>
<dbReference type="EMBL" id="CAEZVF010000169">
    <property type="protein sequence ID" value="CAB4626919.1"/>
    <property type="molecule type" value="Genomic_DNA"/>
</dbReference>
<dbReference type="InterPro" id="IPR055346">
    <property type="entry name" value="Fe-S_cluster_assembly_SufBD"/>
</dbReference>
<gene>
    <name evidence="2" type="ORF">UFOPK1939_00993</name>
</gene>
<dbReference type="InterPro" id="IPR000825">
    <property type="entry name" value="SUF_FeS_clus_asmbl_SufBD_core"/>
</dbReference>
<feature type="domain" description="SUF system FeS cluster assembly SufBD core" evidence="1">
    <location>
        <begin position="119"/>
        <end position="349"/>
    </location>
</feature>
<sequence length="379" mass="40279">MTQTTHDHVASLVGSFDPADFVVPTGREEQWRFTPLRRTGGLVDGTAVSGAGISLTVEAPEGVTTQHVDSSDAQAVLLGAPTDRAAALAINRAESTTVVTIAADAQLDEPVWIKCVGSDATTAAFAHVVIDVKPFAQATIVIDRTGSTHISDVVDVKVGDGAHVTIVSLQDWAADTVHLGHQRHLVGRDANVKSVIITLGGSLVRLVPTVAYDAPGGSAEMFGLFFAGNGQHLEHRLFVDHAVPNCTSRVTYKGALQGTEAQPSHSVWIGDVLIRAAAVGTDTYEINRNLVLTDFARADSVPNLEIETGEVAGAGHASATGRFDDEQLFYLQTRGIPAEEARRLVVRGFFHEILQQIGIEQLQARLVARVEAELEGHGV</sequence>
<dbReference type="AlphaFoldDB" id="A0A6J6IRV7"/>
<name>A0A6J6IRV7_9ZZZZ</name>
<organism evidence="2">
    <name type="scientific">freshwater metagenome</name>
    <dbReference type="NCBI Taxonomy" id="449393"/>
    <lineage>
        <taxon>unclassified sequences</taxon>
        <taxon>metagenomes</taxon>
        <taxon>ecological metagenomes</taxon>
    </lineage>
</organism>
<dbReference type="PANTHER" id="PTHR43575:SF1">
    <property type="entry name" value="PROTEIN ABCI7, CHLOROPLASTIC"/>
    <property type="match status" value="1"/>
</dbReference>
<dbReference type="SUPFAM" id="SSF101960">
    <property type="entry name" value="Stabilizer of iron transporter SufD"/>
    <property type="match status" value="1"/>
</dbReference>
<protein>
    <submittedName>
        <fullName evidence="2">Unannotated protein</fullName>
    </submittedName>
</protein>
<accession>A0A6J6IRV7</accession>
<reference evidence="2" key="1">
    <citation type="submission" date="2020-05" db="EMBL/GenBank/DDBJ databases">
        <authorList>
            <person name="Chiriac C."/>
            <person name="Salcher M."/>
            <person name="Ghai R."/>
            <person name="Kavagutti S V."/>
        </authorList>
    </citation>
    <scope>NUCLEOTIDE SEQUENCE</scope>
</reference>
<dbReference type="InterPro" id="IPR037284">
    <property type="entry name" value="SUF_FeS_clus_asmbl_SufBD_sf"/>
</dbReference>
<evidence type="ECO:0000259" key="1">
    <source>
        <dbReference type="Pfam" id="PF01458"/>
    </source>
</evidence>
<dbReference type="GO" id="GO:0016226">
    <property type="term" value="P:iron-sulfur cluster assembly"/>
    <property type="evidence" value="ECO:0007669"/>
    <property type="project" value="InterPro"/>
</dbReference>
<dbReference type="InterPro" id="IPR011542">
    <property type="entry name" value="SUF_FeS_clus_asmbl_SufD"/>
</dbReference>
<proteinExistence type="predicted"/>
<dbReference type="NCBIfam" id="TIGR01981">
    <property type="entry name" value="sufD"/>
    <property type="match status" value="1"/>
</dbReference>